<dbReference type="VEuPathDB" id="HostDB:ENSMMUG00000057561"/>
<evidence type="ECO:0000313" key="2">
    <source>
        <dbReference type="Proteomes" id="UP000006718"/>
    </source>
</evidence>
<name>A0A5F7ZWF6_MACMU</name>
<dbReference type="Ensembl" id="ENSMMUT00000105639.1">
    <property type="protein sequence ID" value="ENSMMUP00000069513.1"/>
    <property type="gene ID" value="ENSMMUG00000057561.1"/>
</dbReference>
<dbReference type="Proteomes" id="UP000006718">
    <property type="component" value="Chromosome 19"/>
</dbReference>
<dbReference type="PANTHER" id="PTHR46254">
    <property type="entry name" value="PROTEIN GVQW1-RELATED"/>
    <property type="match status" value="1"/>
</dbReference>
<dbReference type="AlphaFoldDB" id="A0A5F7ZWF6"/>
<reference evidence="1" key="3">
    <citation type="submission" date="2025-08" db="UniProtKB">
        <authorList>
            <consortium name="Ensembl"/>
        </authorList>
    </citation>
    <scope>IDENTIFICATION</scope>
    <source>
        <strain evidence="1">17573</strain>
    </source>
</reference>
<sequence>MESCSVAQAGVQLRNLCSLQAPPPRFKPFFCLSLPSSCDYRLPPPCPDTLFIFLVDTGFHLVSQDGLDLLTLWSARLGLPKCWDYRREPPCPASTGHFECPSFSGCRRMGSAWG</sequence>
<organism evidence="1 2">
    <name type="scientific">Macaca mulatta</name>
    <name type="common">Rhesus macaque</name>
    <dbReference type="NCBI Taxonomy" id="9544"/>
    <lineage>
        <taxon>Eukaryota</taxon>
        <taxon>Metazoa</taxon>
        <taxon>Chordata</taxon>
        <taxon>Craniata</taxon>
        <taxon>Vertebrata</taxon>
        <taxon>Euteleostomi</taxon>
        <taxon>Mammalia</taxon>
        <taxon>Eutheria</taxon>
        <taxon>Euarchontoglires</taxon>
        <taxon>Primates</taxon>
        <taxon>Haplorrhini</taxon>
        <taxon>Catarrhini</taxon>
        <taxon>Cercopithecidae</taxon>
        <taxon>Cercopithecinae</taxon>
        <taxon>Macaca</taxon>
    </lineage>
</organism>
<accession>A0A5F7ZWF6</accession>
<protein>
    <submittedName>
        <fullName evidence="1">Uncharacterized protein</fullName>
    </submittedName>
</protein>
<reference evidence="1" key="4">
    <citation type="submission" date="2025-09" db="UniProtKB">
        <authorList>
            <consortium name="Ensembl"/>
        </authorList>
    </citation>
    <scope>IDENTIFICATION</scope>
    <source>
        <strain evidence="1">17573</strain>
    </source>
</reference>
<dbReference type="GeneTree" id="ENSGT00940000167556"/>
<keyword evidence="2" id="KW-1185">Reference proteome</keyword>
<dbReference type="InParanoid" id="A0A5F7ZWF6"/>
<dbReference type="PANTHER" id="PTHR46254:SF13">
    <property type="entry name" value="SECRETED PROTEIN"/>
    <property type="match status" value="1"/>
</dbReference>
<proteinExistence type="predicted"/>
<evidence type="ECO:0000313" key="1">
    <source>
        <dbReference type="Ensembl" id="ENSMMUP00000069513.1"/>
    </source>
</evidence>
<reference evidence="2" key="1">
    <citation type="journal article" date="2007" name="Science">
        <title>Evolutionary and biomedical insights from the rhesus macaque genome.</title>
        <authorList>
            <person name="Gibbs R.A."/>
            <person name="Rogers J."/>
            <person name="Katze M.G."/>
            <person name="Bumgarner R."/>
            <person name="Weinstock G.M."/>
            <person name="Mardis E.R."/>
            <person name="Remington K.A."/>
            <person name="Strausberg R.L."/>
            <person name="Venter J.C."/>
            <person name="Wilson R.K."/>
            <person name="Batzer M.A."/>
            <person name="Bustamante C.D."/>
            <person name="Eichler E.E."/>
            <person name="Hahn M.W."/>
            <person name="Hardison R.C."/>
            <person name="Makova K.D."/>
            <person name="Miller W."/>
            <person name="Milosavljevic A."/>
            <person name="Palermo R.E."/>
            <person name="Siepel A."/>
            <person name="Sikela J.M."/>
            <person name="Attaway T."/>
            <person name="Bell S."/>
            <person name="Bernard K.E."/>
            <person name="Buhay C.J."/>
            <person name="Chandrabose M.N."/>
            <person name="Dao M."/>
            <person name="Davis C."/>
            <person name="Delehaunty K.D."/>
            <person name="Ding Y."/>
            <person name="Dinh H.H."/>
            <person name="Dugan-Rocha S."/>
            <person name="Fulton L.A."/>
            <person name="Gabisi R.A."/>
            <person name="Garner T.T."/>
            <person name="Godfrey J."/>
            <person name="Hawes A.C."/>
            <person name="Hernandez J."/>
            <person name="Hines S."/>
            <person name="Holder M."/>
            <person name="Hume J."/>
            <person name="Jhangiani S.N."/>
            <person name="Joshi V."/>
            <person name="Khan Z.M."/>
            <person name="Kirkness E.F."/>
            <person name="Cree A."/>
            <person name="Fowler R.G."/>
            <person name="Lee S."/>
            <person name="Lewis L.R."/>
            <person name="Li Z."/>
            <person name="Liu Y.-S."/>
            <person name="Moore S.M."/>
            <person name="Muzny D."/>
            <person name="Nazareth L.V."/>
            <person name="Ngo D.N."/>
            <person name="Okwuonu G.O."/>
            <person name="Pai G."/>
            <person name="Parker D."/>
            <person name="Paul H.A."/>
            <person name="Pfannkoch C."/>
            <person name="Pohl C.S."/>
            <person name="Rogers Y.-H.C."/>
            <person name="Ruiz S.J."/>
            <person name="Sabo A."/>
            <person name="Santibanez J."/>
            <person name="Schneider B.W."/>
            <person name="Smith S.M."/>
            <person name="Sodergren E."/>
            <person name="Svatek A.F."/>
            <person name="Utterback T.R."/>
            <person name="Vattathil S."/>
            <person name="Warren W."/>
            <person name="White C.S."/>
            <person name="Chinwalla A.T."/>
            <person name="Feng Y."/>
            <person name="Halpern A.L."/>
            <person name="Hillier L.W."/>
            <person name="Huang X."/>
            <person name="Minx P."/>
            <person name="Nelson J.O."/>
            <person name="Pepin K.H."/>
            <person name="Qin X."/>
            <person name="Sutton G.G."/>
            <person name="Venter E."/>
            <person name="Walenz B.P."/>
            <person name="Wallis J.W."/>
            <person name="Worley K.C."/>
            <person name="Yang S.-P."/>
            <person name="Jones S.M."/>
            <person name="Marra M.A."/>
            <person name="Rocchi M."/>
            <person name="Schein J.E."/>
            <person name="Baertsch R."/>
            <person name="Clarke L."/>
            <person name="Csuros M."/>
            <person name="Glasscock J."/>
            <person name="Harris R.A."/>
            <person name="Havlak P."/>
            <person name="Jackson A.R."/>
            <person name="Jiang H."/>
            <person name="Liu Y."/>
            <person name="Messina D.N."/>
            <person name="Shen Y."/>
            <person name="Song H.X.-Z."/>
            <person name="Wylie T."/>
            <person name="Zhang L."/>
            <person name="Birney E."/>
            <person name="Han K."/>
            <person name="Konkel M.K."/>
            <person name="Lee J."/>
            <person name="Smit A.F.A."/>
            <person name="Ullmer B."/>
            <person name="Wang H."/>
            <person name="Xing J."/>
            <person name="Burhans R."/>
            <person name="Cheng Z."/>
            <person name="Karro J.E."/>
            <person name="Ma J."/>
            <person name="Raney B."/>
            <person name="She X."/>
            <person name="Cox M.J."/>
            <person name="Demuth J.P."/>
            <person name="Dumas L.J."/>
            <person name="Han S.-G."/>
            <person name="Hopkins J."/>
            <person name="Karimpour-Fard A."/>
            <person name="Kim Y.H."/>
            <person name="Pollack J.R."/>
            <person name="Vinar T."/>
            <person name="Addo-Quaye C."/>
            <person name="Degenhardt J."/>
            <person name="Denby A."/>
            <person name="Hubisz M.J."/>
            <person name="Indap A."/>
            <person name="Kosiol C."/>
            <person name="Lahn B.T."/>
            <person name="Lawson H.A."/>
            <person name="Marklein A."/>
            <person name="Nielsen R."/>
            <person name="Vallender E.J."/>
            <person name="Clark A.G."/>
            <person name="Ferguson B."/>
            <person name="Hernandez R.D."/>
            <person name="Hirani K."/>
            <person name="Kehrer-Sawatzki H."/>
            <person name="Kolb J."/>
            <person name="Patil S."/>
            <person name="Pu L.-L."/>
            <person name="Ren Y."/>
            <person name="Smith D.G."/>
            <person name="Wheeler D.A."/>
            <person name="Schenck I."/>
            <person name="Ball E.V."/>
            <person name="Chen R."/>
            <person name="Cooper D.N."/>
            <person name="Giardine B."/>
            <person name="Hsu F."/>
            <person name="Kent W.J."/>
            <person name="Lesk A."/>
            <person name="Nelson D.L."/>
            <person name="O'brien W.E."/>
            <person name="Pruefer K."/>
            <person name="Stenson P.D."/>
            <person name="Wallace J.C."/>
            <person name="Ke H."/>
            <person name="Liu X.-M."/>
            <person name="Wang P."/>
            <person name="Xiang A.P."/>
            <person name="Yang F."/>
            <person name="Barber G.P."/>
            <person name="Haussler D."/>
            <person name="Karolchik D."/>
            <person name="Kern A.D."/>
            <person name="Kuhn R.M."/>
            <person name="Smith K.E."/>
            <person name="Zwieg A.S."/>
        </authorList>
    </citation>
    <scope>NUCLEOTIDE SEQUENCE [LARGE SCALE GENOMIC DNA]</scope>
    <source>
        <strain evidence="2">17573</strain>
    </source>
</reference>
<dbReference type="STRING" id="9544.ENSMMUP00000069513"/>
<reference evidence="1" key="2">
    <citation type="submission" date="2019-01" db="EMBL/GenBank/DDBJ databases">
        <authorList>
            <person name="Graves T."/>
            <person name="Eichler E.E."/>
            <person name="Wilson R.K."/>
        </authorList>
    </citation>
    <scope>NUCLEOTIDE SEQUENCE [LARGE SCALE GENOMIC DNA]</scope>
    <source>
        <strain evidence="1">17573</strain>
    </source>
</reference>